<evidence type="ECO:0000259" key="4">
    <source>
        <dbReference type="Pfam" id="PF01420"/>
    </source>
</evidence>
<evidence type="ECO:0000256" key="2">
    <source>
        <dbReference type="ARBA" id="ARBA00022747"/>
    </source>
</evidence>
<keyword evidence="5" id="KW-0255">Endonuclease</keyword>
<gene>
    <name evidence="5" type="ORF">H6G48_04720</name>
</gene>
<dbReference type="InterPro" id="IPR052021">
    <property type="entry name" value="Type-I_RS_S_subunit"/>
</dbReference>
<evidence type="ECO:0000313" key="5">
    <source>
        <dbReference type="EMBL" id="MBD2621024.1"/>
    </source>
</evidence>
<feature type="domain" description="Type I restriction modification DNA specificity" evidence="4">
    <location>
        <begin position="309"/>
        <end position="456"/>
    </location>
</feature>
<dbReference type="RefSeq" id="WP_190719605.1">
    <property type="nucleotide sequence ID" value="NZ_JACJSW010000062.1"/>
</dbReference>
<dbReference type="GO" id="GO:0004519">
    <property type="term" value="F:endonuclease activity"/>
    <property type="evidence" value="ECO:0007669"/>
    <property type="project" value="UniProtKB-KW"/>
</dbReference>
<dbReference type="PANTHER" id="PTHR30408:SF12">
    <property type="entry name" value="TYPE I RESTRICTION ENZYME MJAVIII SPECIFICITY SUBUNIT"/>
    <property type="match status" value="1"/>
</dbReference>
<keyword evidence="5" id="KW-0540">Nuclease</keyword>
<reference evidence="5 6" key="1">
    <citation type="journal article" date="2020" name="ISME J.">
        <title>Comparative genomics reveals insights into cyanobacterial evolution and habitat adaptation.</title>
        <authorList>
            <person name="Chen M.Y."/>
            <person name="Teng W.K."/>
            <person name="Zhao L."/>
            <person name="Hu C.X."/>
            <person name="Zhou Y.K."/>
            <person name="Han B.P."/>
            <person name="Song L.R."/>
            <person name="Shu W.S."/>
        </authorList>
    </citation>
    <scope>NUCLEOTIDE SEQUENCE [LARGE SCALE GENOMIC DNA]</scope>
    <source>
        <strain evidence="5 6">FACHB-1344</strain>
    </source>
</reference>
<dbReference type="InterPro" id="IPR000055">
    <property type="entry name" value="Restrct_endonuc_typeI_TRD"/>
</dbReference>
<keyword evidence="2" id="KW-0680">Restriction system</keyword>
<evidence type="ECO:0000313" key="6">
    <source>
        <dbReference type="Proteomes" id="UP000636187"/>
    </source>
</evidence>
<dbReference type="EMBL" id="JACJSW010000062">
    <property type="protein sequence ID" value="MBD2621024.1"/>
    <property type="molecule type" value="Genomic_DNA"/>
</dbReference>
<name>A0ABR8HR31_9CHRO</name>
<keyword evidence="6" id="KW-1185">Reference proteome</keyword>
<comment type="caution">
    <text evidence="5">The sequence shown here is derived from an EMBL/GenBank/DDBJ whole genome shotgun (WGS) entry which is preliminary data.</text>
</comment>
<feature type="domain" description="Type I restriction modification DNA specificity" evidence="4">
    <location>
        <begin position="56"/>
        <end position="220"/>
    </location>
</feature>
<evidence type="ECO:0000256" key="1">
    <source>
        <dbReference type="ARBA" id="ARBA00010923"/>
    </source>
</evidence>
<organism evidence="5 6">
    <name type="scientific">Microcystis flos-aquae FACHB-1344</name>
    <dbReference type="NCBI Taxonomy" id="2692899"/>
    <lineage>
        <taxon>Bacteria</taxon>
        <taxon>Bacillati</taxon>
        <taxon>Cyanobacteriota</taxon>
        <taxon>Cyanophyceae</taxon>
        <taxon>Oscillatoriophycideae</taxon>
        <taxon>Chroococcales</taxon>
        <taxon>Microcystaceae</taxon>
        <taxon>Microcystis</taxon>
    </lineage>
</organism>
<evidence type="ECO:0000256" key="3">
    <source>
        <dbReference type="ARBA" id="ARBA00023125"/>
    </source>
</evidence>
<keyword evidence="3" id="KW-0238">DNA-binding</keyword>
<keyword evidence="5" id="KW-0378">Hydrolase</keyword>
<proteinExistence type="inferred from homology"/>
<dbReference type="SUPFAM" id="SSF116734">
    <property type="entry name" value="DNA methylase specificity domain"/>
    <property type="match status" value="2"/>
</dbReference>
<dbReference type="Gene3D" id="3.90.220.20">
    <property type="entry name" value="DNA methylase specificity domains"/>
    <property type="match status" value="2"/>
</dbReference>
<dbReference type="Pfam" id="PF01420">
    <property type="entry name" value="Methylase_S"/>
    <property type="match status" value="2"/>
</dbReference>
<dbReference type="InterPro" id="IPR044946">
    <property type="entry name" value="Restrct_endonuc_typeI_TRD_sf"/>
</dbReference>
<dbReference type="PANTHER" id="PTHR30408">
    <property type="entry name" value="TYPE-1 RESTRICTION ENZYME ECOKI SPECIFICITY PROTEIN"/>
    <property type="match status" value="1"/>
</dbReference>
<comment type="similarity">
    <text evidence="1">Belongs to the type-I restriction system S methylase family.</text>
</comment>
<protein>
    <submittedName>
        <fullName evidence="5">Restriction endonuclease subunit S</fullName>
    </submittedName>
</protein>
<sequence>MARVSTRSFLFFRLSPAEQINALCFGVEQGKAKKRFSVEFYQPIYQIFDIRLENSKFTCRSLAEICSLISDGTHHTPKYISDDQQGIHFISVKDVREWEISFEKTKFISKEEHNKLAKRCSPKTNDILLTKIGTIGKAALVPSNAPIFDIFVSVALLKLNDDSISPPFVTYFLNSEVARIQFSRVVKGIGVPDLHLEDIAAIKIPLPPLNKQIELVAAMDEERSHRKQKLAESDALLSSLDQFILDTLNFRLPPSDDRKVYATTLSQMIGDRIDPYSNKPYFQKLFNAIQNSQHNVLTLSELSIRIFSGTTPLAKGDAYVEPPNGVRFIRSGEITTEGTVTLTSEVHISDEIHTGKMKSSQLQKGDLLIAIVGATIGSVGIYNLDQSANINQAIASVRLDNKEVLGEYICWYLKSSIGQRLLDYFKRPVARANINLTEVGEIPIIIPNLQTQETIITEVYNRRSEAQRLRSEAETGWQIAKQWFEDQLLGGS</sequence>
<accession>A0ABR8HR31</accession>
<dbReference type="CDD" id="cd17246">
    <property type="entry name" value="RMtype1_S_SonII-TRD2-CR2_like"/>
    <property type="match status" value="1"/>
</dbReference>
<dbReference type="Proteomes" id="UP000636187">
    <property type="component" value="Unassembled WGS sequence"/>
</dbReference>